<dbReference type="PANTHER" id="PTHR46336">
    <property type="entry name" value="OS02G0260700 PROTEIN"/>
    <property type="match status" value="1"/>
</dbReference>
<dbReference type="PANTHER" id="PTHR46336:SF21">
    <property type="entry name" value="OS02G0260700 PROTEIN"/>
    <property type="match status" value="1"/>
</dbReference>
<name>N1QZZ8_AEGTA</name>
<reference evidence="2" key="1">
    <citation type="submission" date="2015-06" db="UniProtKB">
        <authorList>
            <consortium name="EnsemblPlants"/>
        </authorList>
    </citation>
    <scope>IDENTIFICATION</scope>
</reference>
<dbReference type="FunFam" id="3.30.710.10:FF:000106">
    <property type="entry name" value="BTB/POZ domain-containing protein POB1"/>
    <property type="match status" value="1"/>
</dbReference>
<dbReference type="Gene3D" id="3.30.710.10">
    <property type="entry name" value="Potassium Channel Kv1.1, Chain A"/>
    <property type="match status" value="1"/>
</dbReference>
<dbReference type="Pfam" id="PF00651">
    <property type="entry name" value="BTB"/>
    <property type="match status" value="1"/>
</dbReference>
<dbReference type="EnsemblPlants" id="EMT15016">
    <property type="protein sequence ID" value="EMT15016"/>
    <property type="gene ID" value="F775_21276"/>
</dbReference>
<dbReference type="InterPro" id="IPR011333">
    <property type="entry name" value="SKP1/BTB/POZ_sf"/>
</dbReference>
<sequence length="317" mass="36134">MLGTPVLRGKMVYINSAILAARSPFFLKLFSNGMKESDQTHPTLRIADSEEYAMMQLLSYMYTGKLTTTEPTLLLDTLMAADKFEVLSCMRHCSQLLSSLPMTTDSALLYLDHPCSILKADEVRPLTDAAKEFLANKYNDLAKFKDEMMNIPITGESCICEFSLEWACAHYPNLEDRHKIFSSRLLPLLRLSHMDFATLQEVLPCIDNDINHEQLTKVLLYKAYPGCQQSPIATDAANHWQFAERAYELKLLKVVAFDQPSSQVMVYLDLKREECSRLFPSGWIFSHSFFLAGQEFRVVAGRVLGEESNFYSFGLYH</sequence>
<dbReference type="CDD" id="cd18186">
    <property type="entry name" value="BTB_POZ_ZBTB_KLHL-like"/>
    <property type="match status" value="1"/>
</dbReference>
<dbReference type="SMART" id="SM00225">
    <property type="entry name" value="BTB"/>
    <property type="match status" value="1"/>
</dbReference>
<dbReference type="AlphaFoldDB" id="N1QZZ8"/>
<evidence type="ECO:0000256" key="1">
    <source>
        <dbReference type="ARBA" id="ARBA00004906"/>
    </source>
</evidence>
<proteinExistence type="predicted"/>
<comment type="pathway">
    <text evidence="1">Protein modification; protein ubiquitination.</text>
</comment>
<dbReference type="GO" id="GO:0010114">
    <property type="term" value="P:response to red light"/>
    <property type="evidence" value="ECO:0007669"/>
    <property type="project" value="TreeGrafter"/>
</dbReference>
<dbReference type="GO" id="GO:0005634">
    <property type="term" value="C:nucleus"/>
    <property type="evidence" value="ECO:0007669"/>
    <property type="project" value="TreeGrafter"/>
</dbReference>
<dbReference type="PROSITE" id="PS50097">
    <property type="entry name" value="BTB"/>
    <property type="match status" value="1"/>
</dbReference>
<dbReference type="InterPro" id="IPR045890">
    <property type="entry name" value="POB1-like"/>
</dbReference>
<dbReference type="SUPFAM" id="SSF54695">
    <property type="entry name" value="POZ domain"/>
    <property type="match status" value="1"/>
</dbReference>
<dbReference type="InterPro" id="IPR000210">
    <property type="entry name" value="BTB/POZ_dom"/>
</dbReference>
<protein>
    <submittedName>
        <fullName evidence="2">BTB and MATH domain-containing protein 43</fullName>
    </submittedName>
</protein>
<accession>N1QZZ8</accession>
<organism evidence="2">
    <name type="scientific">Aegilops tauschii</name>
    <name type="common">Tausch's goatgrass</name>
    <name type="synonym">Aegilops squarrosa</name>
    <dbReference type="NCBI Taxonomy" id="37682"/>
    <lineage>
        <taxon>Eukaryota</taxon>
        <taxon>Viridiplantae</taxon>
        <taxon>Streptophyta</taxon>
        <taxon>Embryophyta</taxon>
        <taxon>Tracheophyta</taxon>
        <taxon>Spermatophyta</taxon>
        <taxon>Magnoliopsida</taxon>
        <taxon>Liliopsida</taxon>
        <taxon>Poales</taxon>
        <taxon>Poaceae</taxon>
        <taxon>BOP clade</taxon>
        <taxon>Pooideae</taxon>
        <taxon>Triticodae</taxon>
        <taxon>Triticeae</taxon>
        <taxon>Triticinae</taxon>
        <taxon>Aegilops</taxon>
    </lineage>
</organism>
<evidence type="ECO:0000313" key="2">
    <source>
        <dbReference type="EnsemblPlants" id="EMT15016"/>
    </source>
</evidence>